<dbReference type="Proteomes" id="UP001160334">
    <property type="component" value="Unassembled WGS sequence"/>
</dbReference>
<evidence type="ECO:0000313" key="1">
    <source>
        <dbReference type="EMBL" id="MDH6284627.1"/>
    </source>
</evidence>
<dbReference type="EMBL" id="JARXVC010000024">
    <property type="protein sequence ID" value="MDH6284627.1"/>
    <property type="molecule type" value="Genomic_DNA"/>
</dbReference>
<dbReference type="RefSeq" id="WP_280763839.1">
    <property type="nucleotide sequence ID" value="NZ_JARXVC010000024.1"/>
</dbReference>
<name>A0ABT6MJX9_9NOCA</name>
<sequence length="87" mass="10279">MRFEDEYFSRTYRYSLGIDTATGRPYLAIPVSNTFVDYDEYYELDEDKYRKLLADESLAIQFADACRRREHDDLLIQKPGRNRGTPG</sequence>
<reference evidence="1 2" key="1">
    <citation type="submission" date="2023-04" db="EMBL/GenBank/DDBJ databases">
        <title>Forest soil microbial communities from Buena Vista Peninsula, Colon Province, Panama.</title>
        <authorList>
            <person name="Bouskill N."/>
        </authorList>
    </citation>
    <scope>NUCLEOTIDE SEQUENCE [LARGE SCALE GENOMIC DNA]</scope>
    <source>
        <strain evidence="1 2">CFH S0262</strain>
    </source>
</reference>
<gene>
    <name evidence="1" type="ORF">M2280_005888</name>
</gene>
<comment type="caution">
    <text evidence="1">The sequence shown here is derived from an EMBL/GenBank/DDBJ whole genome shotgun (WGS) entry which is preliminary data.</text>
</comment>
<keyword evidence="2" id="KW-1185">Reference proteome</keyword>
<organism evidence="1 2">
    <name type="scientific">Prescottella agglutinans</name>
    <dbReference type="NCBI Taxonomy" id="1644129"/>
    <lineage>
        <taxon>Bacteria</taxon>
        <taxon>Bacillati</taxon>
        <taxon>Actinomycetota</taxon>
        <taxon>Actinomycetes</taxon>
        <taxon>Mycobacteriales</taxon>
        <taxon>Nocardiaceae</taxon>
        <taxon>Prescottella</taxon>
    </lineage>
</organism>
<proteinExistence type="predicted"/>
<accession>A0ABT6MJX9</accession>
<evidence type="ECO:0000313" key="2">
    <source>
        <dbReference type="Proteomes" id="UP001160334"/>
    </source>
</evidence>
<protein>
    <submittedName>
        <fullName evidence="1">Uncharacterized protein</fullName>
    </submittedName>
</protein>